<dbReference type="PANTHER" id="PTHR48062">
    <property type="entry name" value="RECEPTOR-LIKE PROTEIN 14"/>
    <property type="match status" value="1"/>
</dbReference>
<feature type="compositionally biased region" description="Polar residues" evidence="11">
    <location>
        <begin position="152"/>
        <end position="172"/>
    </location>
</feature>
<dbReference type="PANTHER" id="PTHR48062:SF52">
    <property type="entry name" value="RECEPTOR-LIKE PROTEIN 8-RELATED"/>
    <property type="match status" value="1"/>
</dbReference>
<keyword evidence="9" id="KW-0472">Membrane</keyword>
<proteinExistence type="inferred from homology"/>
<organism evidence="12">
    <name type="scientific">Rhizochromulina marina</name>
    <dbReference type="NCBI Taxonomy" id="1034831"/>
    <lineage>
        <taxon>Eukaryota</taxon>
        <taxon>Sar</taxon>
        <taxon>Stramenopiles</taxon>
        <taxon>Ochrophyta</taxon>
        <taxon>Dictyochophyceae</taxon>
        <taxon>Rhizochromulinales</taxon>
        <taxon>Rhizochromulina</taxon>
    </lineage>
</organism>
<keyword evidence="6" id="KW-0732">Signal</keyword>
<feature type="region of interest" description="Disordered" evidence="11">
    <location>
        <begin position="97"/>
        <end position="185"/>
    </location>
</feature>
<evidence type="ECO:0000256" key="1">
    <source>
        <dbReference type="ARBA" id="ARBA00004236"/>
    </source>
</evidence>
<evidence type="ECO:0000256" key="8">
    <source>
        <dbReference type="ARBA" id="ARBA00022989"/>
    </source>
</evidence>
<keyword evidence="7" id="KW-0677">Repeat</keyword>
<feature type="non-terminal residue" evidence="12">
    <location>
        <position position="1"/>
    </location>
</feature>
<evidence type="ECO:0000256" key="2">
    <source>
        <dbReference type="ARBA" id="ARBA00009592"/>
    </source>
</evidence>
<feature type="compositionally biased region" description="Low complexity" evidence="11">
    <location>
        <begin position="318"/>
        <end position="328"/>
    </location>
</feature>
<dbReference type="GO" id="GO:0012505">
    <property type="term" value="C:endomembrane system"/>
    <property type="evidence" value="ECO:0007669"/>
    <property type="project" value="UniProtKB-SubCell"/>
</dbReference>
<dbReference type="EMBL" id="HBHJ01032356">
    <property type="protein sequence ID" value="CAD9710470.1"/>
    <property type="molecule type" value="Transcribed_RNA"/>
</dbReference>
<dbReference type="InterPro" id="IPR051502">
    <property type="entry name" value="RLP_Defense_Trigger"/>
</dbReference>
<dbReference type="InterPro" id="IPR001611">
    <property type="entry name" value="Leu-rich_rpt"/>
</dbReference>
<comment type="similarity">
    <text evidence="2">Belongs to the RLP family.</text>
</comment>
<gene>
    <name evidence="12" type="ORF">RMAR1173_LOCUS21463</name>
</gene>
<sequence>VRWPAATRPDLGGPGARIMERGEAGDTGVFAEFPPERATDIPLSEQEALQLIFSATAGHAWKRRDTWQHGDAAQWEGVAVTGGEEAQAVLEEHLVPSLAPGLRDPSGSRPQTGAGSRPQSGVGSRPNSRAETPSSSRPGTAGSPHQGRTPRSARSTGSVSTTMEWNSATATSARPLRKGDPRFSADDSVMAASGAWDQSYPASPPLRTYRPVGPFLPMHSMHSSNSSATHPGHVFFHPDAFNASFCSQHATSLPSSGPTPAPTIRVQVSTRRKRTSQGRCDADIHQESSLPELSRGASSHSILASSAPEEKQRGGPTGTQPTTRAGPGASVGERDGEFLREAKITHVHVRGKGTNQRVEYDLRYLDGTVTRLDLAFNGLSGSFPHGIPARLPFLEYLSLEGNQLSGELDIDLLRLRLEERITLVLADVQPGFSLPTDLSIMGTSRLAVVDLSGCSLVGPLPESIGTLTTIQRLVLDDNRLSGPLPSALSQLLDLTLLSVERNNFSGPLPPELFHLHRTLQILRLAGNDFHGPLPCEWMNLSSLLELTLYDNPKIELFPFECDPEEALPGCSVVR</sequence>
<keyword evidence="8" id="KW-1133">Transmembrane helix</keyword>
<feature type="compositionally biased region" description="Polar residues" evidence="11">
    <location>
        <begin position="108"/>
        <end position="138"/>
    </location>
</feature>
<dbReference type="AlphaFoldDB" id="A0A7S2SW70"/>
<reference evidence="12" key="1">
    <citation type="submission" date="2021-01" db="EMBL/GenBank/DDBJ databases">
        <authorList>
            <person name="Corre E."/>
            <person name="Pelletier E."/>
            <person name="Niang G."/>
            <person name="Scheremetjew M."/>
            <person name="Finn R."/>
            <person name="Kale V."/>
            <person name="Holt S."/>
            <person name="Cochrane G."/>
            <person name="Meng A."/>
            <person name="Brown T."/>
            <person name="Cohen L."/>
        </authorList>
    </citation>
    <scope>NUCLEOTIDE SEQUENCE</scope>
    <source>
        <strain evidence="12">CCMP1243</strain>
    </source>
</reference>
<evidence type="ECO:0000256" key="9">
    <source>
        <dbReference type="ARBA" id="ARBA00023136"/>
    </source>
</evidence>
<accession>A0A7S2SW70</accession>
<keyword evidence="3" id="KW-1003">Cell membrane</keyword>
<evidence type="ECO:0000256" key="6">
    <source>
        <dbReference type="ARBA" id="ARBA00022729"/>
    </source>
</evidence>
<evidence type="ECO:0000256" key="4">
    <source>
        <dbReference type="ARBA" id="ARBA00022614"/>
    </source>
</evidence>
<evidence type="ECO:0000256" key="11">
    <source>
        <dbReference type="SAM" id="MobiDB-lite"/>
    </source>
</evidence>
<evidence type="ECO:0000313" key="12">
    <source>
        <dbReference type="EMBL" id="CAD9710470.1"/>
    </source>
</evidence>
<dbReference type="FunFam" id="3.80.10.10:FF:000383">
    <property type="entry name" value="Leucine-rich repeat receptor protein kinase EMS1"/>
    <property type="match status" value="1"/>
</dbReference>
<protein>
    <submittedName>
        <fullName evidence="12">Uncharacterized protein</fullName>
    </submittedName>
</protein>
<dbReference type="Gene3D" id="3.80.10.10">
    <property type="entry name" value="Ribonuclease Inhibitor"/>
    <property type="match status" value="1"/>
</dbReference>
<feature type="compositionally biased region" description="Polar residues" evidence="11">
    <location>
        <begin position="287"/>
        <end position="304"/>
    </location>
</feature>
<comment type="subcellular location">
    <subcellularLocation>
        <location evidence="1">Cell membrane</location>
    </subcellularLocation>
    <subcellularLocation>
        <location evidence="10">Endomembrane system</location>
        <topology evidence="10">Single-pass membrane protein</topology>
    </subcellularLocation>
</comment>
<dbReference type="InterPro" id="IPR032675">
    <property type="entry name" value="LRR_dom_sf"/>
</dbReference>
<keyword evidence="5" id="KW-0812">Transmembrane</keyword>
<name>A0A7S2SW70_9STRA</name>
<keyword evidence="4" id="KW-0433">Leucine-rich repeat</keyword>
<evidence type="ECO:0000256" key="3">
    <source>
        <dbReference type="ARBA" id="ARBA00022475"/>
    </source>
</evidence>
<dbReference type="GO" id="GO:0005886">
    <property type="term" value="C:plasma membrane"/>
    <property type="evidence" value="ECO:0007669"/>
    <property type="project" value="UniProtKB-SubCell"/>
</dbReference>
<evidence type="ECO:0000256" key="5">
    <source>
        <dbReference type="ARBA" id="ARBA00022692"/>
    </source>
</evidence>
<feature type="region of interest" description="Disordered" evidence="11">
    <location>
        <begin position="251"/>
        <end position="334"/>
    </location>
</feature>
<dbReference type="Pfam" id="PF00560">
    <property type="entry name" value="LRR_1"/>
    <property type="match status" value="2"/>
</dbReference>
<dbReference type="SUPFAM" id="SSF52058">
    <property type="entry name" value="L domain-like"/>
    <property type="match status" value="1"/>
</dbReference>
<evidence type="ECO:0000256" key="7">
    <source>
        <dbReference type="ARBA" id="ARBA00022737"/>
    </source>
</evidence>
<evidence type="ECO:0000256" key="10">
    <source>
        <dbReference type="ARBA" id="ARBA00037847"/>
    </source>
</evidence>